<keyword evidence="3" id="KW-1185">Reference proteome</keyword>
<keyword evidence="1" id="KW-1133">Transmembrane helix</keyword>
<accession>H8X2I2</accession>
<evidence type="ECO:0000256" key="1">
    <source>
        <dbReference type="SAM" id="Phobius"/>
    </source>
</evidence>
<organism evidence="2 3">
    <name type="scientific">Candida orthopsilosis (strain 90-125)</name>
    <name type="common">Yeast</name>
    <dbReference type="NCBI Taxonomy" id="1136231"/>
    <lineage>
        <taxon>Eukaryota</taxon>
        <taxon>Fungi</taxon>
        <taxon>Dikarya</taxon>
        <taxon>Ascomycota</taxon>
        <taxon>Saccharomycotina</taxon>
        <taxon>Pichiomycetes</taxon>
        <taxon>Debaryomycetaceae</taxon>
        <taxon>Candida/Lodderomyces clade</taxon>
        <taxon>Candida</taxon>
    </lineage>
</organism>
<proteinExistence type="predicted"/>
<reference evidence="2 3" key="1">
    <citation type="journal article" date="2012" name="PLoS ONE">
        <title>Sequence and analysis of the genome of the pathogenic yeast Candida orthopsilosis.</title>
        <authorList>
            <person name="Riccombeni A."/>
            <person name="Vidanes G."/>
            <person name="Proux-Wera E."/>
            <person name="Wolfe K.H."/>
            <person name="Butler G."/>
        </authorList>
    </citation>
    <scope>NUCLEOTIDE SEQUENCE [LARGE SCALE GENOMIC DNA]</scope>
    <source>
        <strain evidence="2 3">Co 90-125</strain>
    </source>
</reference>
<dbReference type="GeneID" id="14539269"/>
<gene>
    <name evidence="2" type="ORF">CORT_0C01520</name>
</gene>
<dbReference type="KEGG" id="cot:CORT_0C01520"/>
<feature type="transmembrane region" description="Helical" evidence="1">
    <location>
        <begin position="47"/>
        <end position="69"/>
    </location>
</feature>
<evidence type="ECO:0000313" key="3">
    <source>
        <dbReference type="Proteomes" id="UP000005018"/>
    </source>
</evidence>
<sequence length="74" mass="8606">MSFIASTILTFGFVFVYWLYIEWECGKHITDGVSGYPYPFLKGKSQWQRFLCISVFGITACCNWFILCIRSTTL</sequence>
<dbReference type="HOGENOM" id="CLU_2687579_0_0_1"/>
<dbReference type="AlphaFoldDB" id="H8X2I2"/>
<dbReference type="OrthoDB" id="3999685at2759"/>
<evidence type="ECO:0000313" key="2">
    <source>
        <dbReference type="EMBL" id="CCG25529.1"/>
    </source>
</evidence>
<keyword evidence="1" id="KW-0472">Membrane</keyword>
<protein>
    <submittedName>
        <fullName evidence="2">Uncharacterized protein</fullName>
    </submittedName>
</protein>
<dbReference type="EMBL" id="HE681721">
    <property type="protein sequence ID" value="CCG25529.1"/>
    <property type="molecule type" value="Genomic_DNA"/>
</dbReference>
<dbReference type="Proteomes" id="UP000005018">
    <property type="component" value="Chromosome 3"/>
</dbReference>
<keyword evidence="1" id="KW-0812">Transmembrane</keyword>
<name>H8X2I2_CANO9</name>
<dbReference type="RefSeq" id="XP_003868433.1">
    <property type="nucleotide sequence ID" value="XM_003868385.1"/>
</dbReference>